<keyword evidence="1" id="KW-0732">Signal</keyword>
<evidence type="ECO:0000313" key="3">
    <source>
        <dbReference type="Proteomes" id="UP000432089"/>
    </source>
</evidence>
<dbReference type="AlphaFoldDB" id="A0A7V7TYN3"/>
<dbReference type="EMBL" id="VZDO01000001">
    <property type="protein sequence ID" value="KAB0682966.1"/>
    <property type="molecule type" value="Genomic_DNA"/>
</dbReference>
<keyword evidence="3" id="KW-1185">Reference proteome</keyword>
<reference evidence="2 3" key="1">
    <citation type="submission" date="2019-09" db="EMBL/GenBank/DDBJ databases">
        <title>YIM 132180 draft genome.</title>
        <authorList>
            <person name="Zhang K."/>
        </authorList>
    </citation>
    <scope>NUCLEOTIDE SEQUENCE [LARGE SCALE GENOMIC DNA]</scope>
    <source>
        <strain evidence="2 3">YIM 132180</strain>
    </source>
</reference>
<sequence length="86" mass="9510">MRRSVLLAIASSLLLAGCVSMSPAERRAADETTCRSYGFRPRTAAFAECLQRLDLDRNADRRARLYGDRAFDGGFGIGVGRYGGYW</sequence>
<dbReference type="PROSITE" id="PS51257">
    <property type="entry name" value="PROKAR_LIPOPROTEIN"/>
    <property type="match status" value="1"/>
</dbReference>
<comment type="caution">
    <text evidence="2">The sequence shown here is derived from an EMBL/GenBank/DDBJ whole genome shotgun (WGS) entry which is preliminary data.</text>
</comment>
<evidence type="ECO:0008006" key="4">
    <source>
        <dbReference type="Google" id="ProtNLM"/>
    </source>
</evidence>
<gene>
    <name evidence="2" type="ORF">F6X38_02490</name>
</gene>
<dbReference type="Proteomes" id="UP000432089">
    <property type="component" value="Unassembled WGS sequence"/>
</dbReference>
<dbReference type="RefSeq" id="WP_150967939.1">
    <property type="nucleotide sequence ID" value="NZ_VZDO01000001.1"/>
</dbReference>
<feature type="chain" id="PRO_5030969381" description="Lipoprotein" evidence="1">
    <location>
        <begin position="29"/>
        <end position="86"/>
    </location>
</feature>
<protein>
    <recommendedName>
        <fullName evidence="4">Lipoprotein</fullName>
    </recommendedName>
</protein>
<organism evidence="2 3">
    <name type="scientific">Plantimonas leprariae</name>
    <dbReference type="NCBI Taxonomy" id="2615207"/>
    <lineage>
        <taxon>Bacteria</taxon>
        <taxon>Pseudomonadati</taxon>
        <taxon>Pseudomonadota</taxon>
        <taxon>Alphaproteobacteria</taxon>
        <taxon>Hyphomicrobiales</taxon>
        <taxon>Aurantimonadaceae</taxon>
        <taxon>Plantimonas</taxon>
    </lineage>
</organism>
<proteinExistence type="predicted"/>
<name>A0A7V7TYN3_9HYPH</name>
<evidence type="ECO:0000256" key="1">
    <source>
        <dbReference type="SAM" id="SignalP"/>
    </source>
</evidence>
<feature type="signal peptide" evidence="1">
    <location>
        <begin position="1"/>
        <end position="28"/>
    </location>
</feature>
<evidence type="ECO:0000313" key="2">
    <source>
        <dbReference type="EMBL" id="KAB0682966.1"/>
    </source>
</evidence>
<accession>A0A7V7TYN3</accession>